<dbReference type="InterPro" id="IPR020946">
    <property type="entry name" value="Flavin_mOase-like"/>
</dbReference>
<dbReference type="RefSeq" id="WP_092009896.1">
    <property type="nucleotide sequence ID" value="NZ_FOYW01000001.1"/>
</dbReference>
<dbReference type="GO" id="GO:0050660">
    <property type="term" value="F:flavin adenine dinucleotide binding"/>
    <property type="evidence" value="ECO:0007669"/>
    <property type="project" value="InterPro"/>
</dbReference>
<dbReference type="SUPFAM" id="SSF51905">
    <property type="entry name" value="FAD/NAD(P)-binding domain"/>
    <property type="match status" value="2"/>
</dbReference>
<gene>
    <name evidence="6" type="ORF">SAMN05216203_1278</name>
</gene>
<dbReference type="GO" id="GO:0050661">
    <property type="term" value="F:NADP binding"/>
    <property type="evidence" value="ECO:0007669"/>
    <property type="project" value="InterPro"/>
</dbReference>
<comment type="similarity">
    <text evidence="1">Belongs to the FMO family.</text>
</comment>
<evidence type="ECO:0000256" key="5">
    <source>
        <dbReference type="ARBA" id="ARBA00023002"/>
    </source>
</evidence>
<keyword evidence="2" id="KW-0285">Flavoprotein</keyword>
<accession>A0A1I6HIP0</accession>
<name>A0A1I6HIP0_9GAMM</name>
<dbReference type="InterPro" id="IPR000960">
    <property type="entry name" value="Flavin_mOase"/>
</dbReference>
<evidence type="ECO:0000256" key="2">
    <source>
        <dbReference type="ARBA" id="ARBA00022630"/>
    </source>
</evidence>
<dbReference type="Pfam" id="PF00743">
    <property type="entry name" value="FMO-like"/>
    <property type="match status" value="1"/>
</dbReference>
<keyword evidence="7" id="KW-1185">Reference proteome</keyword>
<evidence type="ECO:0000313" key="6">
    <source>
        <dbReference type="EMBL" id="SFR54343.1"/>
    </source>
</evidence>
<sequence length="443" mass="49488">MSVIDRSDTVCVVGAGPAGLVVARQLRQAGIPFEVYERHSDVGGIWDPENTGSPMYRSAHFISSKYSSGFVGFPMPEEFPDYPSWRQILGYIRDFARAEDLYQHITFDTEVERAVPLENNLWRVTIGNQQYDYRALVVAPGVTWHPSRPRIAGEERFTGEIIHSSEYFEPSTFRDKRVLIVGAGNSGVDIACDAAANAEAAFLSVRRGYRFLPKHVFGVPLDVFINHGGQPPAGITIPEDPNELVDALVGDLTRFGLPAPDHDVLSSHPIVNDRIIHHFNHGDISARPDITRLDGQDVVFADGSRESIDLIVLATGYEYRVPFIDEDLFEWSSGHPQLYLNIFHRNLPTLSIVGFIEFADAAYERFEEMAQLVAMDLSLKGSDLERFTEMKRSHRPDLRGGAEYIDTPRHANYVETHTYQAVLAGIREQFGVASLSPTRANAA</sequence>
<dbReference type="InterPro" id="IPR050346">
    <property type="entry name" value="FMO-like"/>
</dbReference>
<proteinExistence type="inferred from homology"/>
<dbReference type="Gene3D" id="3.50.50.60">
    <property type="entry name" value="FAD/NAD(P)-binding domain"/>
    <property type="match status" value="1"/>
</dbReference>
<dbReference type="PANTHER" id="PTHR23023">
    <property type="entry name" value="DIMETHYLANILINE MONOOXYGENASE"/>
    <property type="match status" value="1"/>
</dbReference>
<dbReference type="GO" id="GO:0004499">
    <property type="term" value="F:N,N-dimethylaniline monooxygenase activity"/>
    <property type="evidence" value="ECO:0007669"/>
    <property type="project" value="InterPro"/>
</dbReference>
<keyword evidence="5" id="KW-0560">Oxidoreductase</keyword>
<evidence type="ECO:0000256" key="1">
    <source>
        <dbReference type="ARBA" id="ARBA00009183"/>
    </source>
</evidence>
<evidence type="ECO:0000256" key="4">
    <source>
        <dbReference type="ARBA" id="ARBA00022857"/>
    </source>
</evidence>
<reference evidence="6 7" key="1">
    <citation type="submission" date="2016-10" db="EMBL/GenBank/DDBJ databases">
        <authorList>
            <person name="de Groot N.N."/>
        </authorList>
    </citation>
    <scope>NUCLEOTIDE SEQUENCE [LARGE SCALE GENOMIC DNA]</scope>
    <source>
        <strain evidence="6 7">CGMCC 1.9167</strain>
    </source>
</reference>
<evidence type="ECO:0000313" key="7">
    <source>
        <dbReference type="Proteomes" id="UP000198644"/>
    </source>
</evidence>
<keyword evidence="3" id="KW-0274">FAD</keyword>
<dbReference type="EMBL" id="FOYW01000001">
    <property type="protein sequence ID" value="SFR54343.1"/>
    <property type="molecule type" value="Genomic_DNA"/>
</dbReference>
<dbReference type="Proteomes" id="UP000198644">
    <property type="component" value="Unassembled WGS sequence"/>
</dbReference>
<organism evidence="6 7">
    <name type="scientific">Marinobacter daqiaonensis</name>
    <dbReference type="NCBI Taxonomy" id="650891"/>
    <lineage>
        <taxon>Bacteria</taxon>
        <taxon>Pseudomonadati</taxon>
        <taxon>Pseudomonadota</taxon>
        <taxon>Gammaproteobacteria</taxon>
        <taxon>Pseudomonadales</taxon>
        <taxon>Marinobacteraceae</taxon>
        <taxon>Marinobacter</taxon>
    </lineage>
</organism>
<dbReference type="AlphaFoldDB" id="A0A1I6HIP0"/>
<dbReference type="PRINTS" id="PR00370">
    <property type="entry name" value="FMOXYGENASE"/>
</dbReference>
<protein>
    <submittedName>
        <fullName evidence="6">Predicted flavoprotein CzcO associated with the cation diffusion facilitator CzcD</fullName>
    </submittedName>
</protein>
<dbReference type="OrthoDB" id="9790219at2"/>
<dbReference type="STRING" id="650891.SAMN05216203_1278"/>
<dbReference type="InterPro" id="IPR036188">
    <property type="entry name" value="FAD/NAD-bd_sf"/>
</dbReference>
<keyword evidence="4" id="KW-0521">NADP</keyword>
<evidence type="ECO:0000256" key="3">
    <source>
        <dbReference type="ARBA" id="ARBA00022827"/>
    </source>
</evidence>
<dbReference type="PIRSF" id="PIRSF000332">
    <property type="entry name" value="FMO"/>
    <property type="match status" value="1"/>
</dbReference>